<comment type="subcellular location">
    <subcellularLocation>
        <location evidence="1">Membrane</location>
        <topology evidence="1">Multi-pass membrane protein</topology>
    </subcellularLocation>
</comment>
<feature type="compositionally biased region" description="Low complexity" evidence="5">
    <location>
        <begin position="457"/>
        <end position="471"/>
    </location>
</feature>
<feature type="transmembrane region" description="Helical" evidence="6">
    <location>
        <begin position="12"/>
        <end position="30"/>
    </location>
</feature>
<evidence type="ECO:0000259" key="7">
    <source>
        <dbReference type="Pfam" id="PF00999"/>
    </source>
</evidence>
<sequence>MVELDPSQLNLTLLILGAFILGFGLFSFVLKEKANVGEAPLAILLGISLGPHGVFNLLQWASSGDTAQADALMLGLSRIVLGIQLTLIGIQLPYRFLRTELVSLLVLIGPVMTMMWLSTTACILLVFKMPLLIALIVSSCTTATDPVLSNGIVKGQFADAYVSVRLRQLISAESGLNDGFAWPFAYLAIHLLREPTTGGALRKWALDTIGWEIIGSILYGTLVGYVALLLLRFATRNGYIDKESFLLYGTGMGVFIVGSAGLVGTDDLLAAFIAGNIFTWDDRYRVDTSDDEVTNVIDLILNQTFFLFVGLMIPFDLFNQPEYGITPGRLAVLSVLVLIFRRLPALLLHYRLIPSVRDSSESAFAGWFGPIGAGACFYASVVLEEFKADDPDPVHQLVRIYVKPLTYALVLASIAGHSLMIPVLKAFLVYYDIGRIKLDDSASDFDEDEDSDTRTISATAGRAGSTATGARGADDEEDEADDAASPIREIRPAASLRHRPISAYSGISSIHSVSGAHHRHAMGGGASTTSLPPRHFEAYDEHTPSSWRMSSGHKLPSAIAHDERTGEEVYYLGARDVPSAWTRAARESYAGTSYGSTSAAGAAMMAGGGGGGGAGAQKRGRSRSRSRSRAGLNGQGDLDGLERGDATAYTDASFSRAASTPTGSEAGGGSAIASTTAAANSSDIRAAPGTSTPNRYTADD</sequence>
<evidence type="ECO:0000256" key="4">
    <source>
        <dbReference type="ARBA" id="ARBA00023136"/>
    </source>
</evidence>
<feature type="compositionally biased region" description="Polar residues" evidence="5">
    <location>
        <begin position="689"/>
        <end position="700"/>
    </location>
</feature>
<protein>
    <recommendedName>
        <fullName evidence="7">Cation/H+ exchanger transmembrane domain-containing protein</fullName>
    </recommendedName>
</protein>
<dbReference type="GO" id="GO:0015385">
    <property type="term" value="F:sodium:proton antiporter activity"/>
    <property type="evidence" value="ECO:0007669"/>
    <property type="project" value="InterPro"/>
</dbReference>
<dbReference type="GO" id="GO:0120029">
    <property type="term" value="P:proton export across plasma membrane"/>
    <property type="evidence" value="ECO:0007669"/>
    <property type="project" value="InterPro"/>
</dbReference>
<feature type="transmembrane region" description="Helical" evidence="6">
    <location>
        <begin position="245"/>
        <end position="263"/>
    </location>
</feature>
<evidence type="ECO:0000313" key="9">
    <source>
        <dbReference type="Proteomes" id="UP001176521"/>
    </source>
</evidence>
<evidence type="ECO:0000256" key="5">
    <source>
        <dbReference type="SAM" id="MobiDB-lite"/>
    </source>
</evidence>
<dbReference type="Pfam" id="PF00999">
    <property type="entry name" value="Na_H_Exchanger"/>
    <property type="match status" value="1"/>
</dbReference>
<feature type="transmembrane region" description="Helical" evidence="6">
    <location>
        <begin position="330"/>
        <end position="352"/>
    </location>
</feature>
<keyword evidence="2 6" id="KW-0812">Transmembrane</keyword>
<comment type="caution">
    <text evidence="8">The sequence shown here is derived from an EMBL/GenBank/DDBJ whole genome shotgun (WGS) entry which is preliminary data.</text>
</comment>
<keyword evidence="4 6" id="KW-0472">Membrane</keyword>
<feature type="transmembrane region" description="Helical" evidence="6">
    <location>
        <begin position="213"/>
        <end position="233"/>
    </location>
</feature>
<feature type="transmembrane region" description="Helical" evidence="6">
    <location>
        <begin position="404"/>
        <end position="431"/>
    </location>
</feature>
<feature type="region of interest" description="Disordered" evidence="5">
    <location>
        <begin position="608"/>
        <end position="700"/>
    </location>
</feature>
<dbReference type="Proteomes" id="UP001176521">
    <property type="component" value="Unassembled WGS sequence"/>
</dbReference>
<feature type="compositionally biased region" description="Basic residues" evidence="5">
    <location>
        <begin position="618"/>
        <end position="628"/>
    </location>
</feature>
<reference evidence="8" key="1">
    <citation type="journal article" date="2023" name="PhytoFront">
        <title>Draft Genome Resources of Seven Strains of Tilletia horrida, Causal Agent of Kernel Smut of Rice.</title>
        <authorList>
            <person name="Khanal S."/>
            <person name="Antony Babu S."/>
            <person name="Zhou X.G."/>
        </authorList>
    </citation>
    <scope>NUCLEOTIDE SEQUENCE</scope>
    <source>
        <strain evidence="8">TX3</strain>
    </source>
</reference>
<dbReference type="GO" id="GO:0036376">
    <property type="term" value="P:sodium ion export across plasma membrane"/>
    <property type="evidence" value="ECO:0007669"/>
    <property type="project" value="InterPro"/>
</dbReference>
<feature type="region of interest" description="Disordered" evidence="5">
    <location>
        <begin position="442"/>
        <end position="484"/>
    </location>
</feature>
<feature type="compositionally biased region" description="Acidic residues" evidence="5">
    <location>
        <begin position="442"/>
        <end position="451"/>
    </location>
</feature>
<evidence type="ECO:0000313" key="8">
    <source>
        <dbReference type="EMBL" id="KAK0534104.1"/>
    </source>
</evidence>
<evidence type="ECO:0000256" key="6">
    <source>
        <dbReference type="SAM" id="Phobius"/>
    </source>
</evidence>
<keyword evidence="3 6" id="KW-1133">Transmembrane helix</keyword>
<dbReference type="InterPro" id="IPR004712">
    <property type="entry name" value="Na+/H+_antiporter_fungi"/>
</dbReference>
<accession>A0AAN6GET9</accession>
<feature type="compositionally biased region" description="Polar residues" evidence="5">
    <location>
        <begin position="650"/>
        <end position="661"/>
    </location>
</feature>
<dbReference type="EMBL" id="JAPDMQ010000123">
    <property type="protein sequence ID" value="KAK0534104.1"/>
    <property type="molecule type" value="Genomic_DNA"/>
</dbReference>
<dbReference type="InterPro" id="IPR006153">
    <property type="entry name" value="Cation/H_exchanger_TM"/>
</dbReference>
<name>A0AAN6GET9_9BASI</name>
<organism evidence="8 9">
    <name type="scientific">Tilletia horrida</name>
    <dbReference type="NCBI Taxonomy" id="155126"/>
    <lineage>
        <taxon>Eukaryota</taxon>
        <taxon>Fungi</taxon>
        <taxon>Dikarya</taxon>
        <taxon>Basidiomycota</taxon>
        <taxon>Ustilaginomycotina</taxon>
        <taxon>Exobasidiomycetes</taxon>
        <taxon>Tilletiales</taxon>
        <taxon>Tilletiaceae</taxon>
        <taxon>Tilletia</taxon>
    </lineage>
</organism>
<evidence type="ECO:0000256" key="1">
    <source>
        <dbReference type="ARBA" id="ARBA00004141"/>
    </source>
</evidence>
<dbReference type="PANTHER" id="PTHR31382:SF3">
    <property type="entry name" value="SODIUM ION_PROTON EXCHANGER (EUROFUNG)"/>
    <property type="match status" value="1"/>
</dbReference>
<dbReference type="PANTHER" id="PTHR31382">
    <property type="entry name" value="NA(+)/H(+) ANTIPORTER"/>
    <property type="match status" value="1"/>
</dbReference>
<evidence type="ECO:0000256" key="3">
    <source>
        <dbReference type="ARBA" id="ARBA00022989"/>
    </source>
</evidence>
<feature type="compositionally biased region" description="Low complexity" evidence="5">
    <location>
        <begin position="671"/>
        <end position="682"/>
    </location>
</feature>
<feature type="transmembrane region" description="Helical" evidence="6">
    <location>
        <begin position="42"/>
        <end position="60"/>
    </location>
</feature>
<proteinExistence type="predicted"/>
<dbReference type="GO" id="GO:0042391">
    <property type="term" value="P:regulation of membrane potential"/>
    <property type="evidence" value="ECO:0007669"/>
    <property type="project" value="InterPro"/>
</dbReference>
<gene>
    <name evidence="8" type="ORF">OC842_002745</name>
</gene>
<evidence type="ECO:0000256" key="2">
    <source>
        <dbReference type="ARBA" id="ARBA00022692"/>
    </source>
</evidence>
<feature type="domain" description="Cation/H+ exchanger transmembrane" evidence="7">
    <location>
        <begin position="26"/>
        <end position="421"/>
    </location>
</feature>
<feature type="transmembrane region" description="Helical" evidence="6">
    <location>
        <begin position="364"/>
        <end position="383"/>
    </location>
</feature>
<keyword evidence="9" id="KW-1185">Reference proteome</keyword>
<dbReference type="AlphaFoldDB" id="A0AAN6GET9"/>
<dbReference type="GO" id="GO:0005886">
    <property type="term" value="C:plasma membrane"/>
    <property type="evidence" value="ECO:0007669"/>
    <property type="project" value="InterPro"/>
</dbReference>
<feature type="transmembrane region" description="Helical" evidence="6">
    <location>
        <begin position="72"/>
        <end position="92"/>
    </location>
</feature>
<feature type="transmembrane region" description="Helical" evidence="6">
    <location>
        <begin position="299"/>
        <end position="318"/>
    </location>
</feature>
<feature type="transmembrane region" description="Helical" evidence="6">
    <location>
        <begin position="104"/>
        <end position="127"/>
    </location>
</feature>